<gene>
    <name evidence="4" type="ORF">STSP1_01304</name>
</gene>
<sequence length="1382" mass="160275">MKYSLGKKIYSLGIFEYYEAVLPASGVECIAKVLEDDFIFDDEYGFSYHKKILKKEYQVQKEIRSKSWADVYGFAEEQRRCILFLEKFDQSLNEIIERHLELGAREVVLIVDSLAKALADLKDHHSCPAGDLSQNNVFFNVNKKGSIKRVALREVSVENSSFQGDLESLGQLLYLMVARRNPPANLASAKSEEWKRFGRNSELFFSVFKKLNSSGAPGSDYKLGDLLGDLYVLRCSLEKGRKRLKNCAGALLFAAAVFLASFAVKKFLRSFKENQRQGKVDEIAEISLECSKWSAVLENRNFELLRKSYSEYEEFVEELEKSISPLVLAEEKDCDVSELAGTDSILEHYDAIKQSQDAMEELKERFEVSEDSVFFLLWDIEDKFDFSFEFQKTVISPDNINESLKHYLNNFSELESILRSADIFGQAPNFAEKYKQEAAEELNSVISFSGGVLEIDALNNDQQPWNKNILDKLAGNSKEYEIELWDKENKSESFEKFCMLLEDYKKISISEIVDLDQVEDLGEKIDEKKRFAKENKSQLENPVTYRDKLSDLEKKLTSEKLKKYIEDEGYALISKNESIIEEVCNNWTEKGGNKLSELAKKLDNKVSTPEEWLSNQRNYGGFEDTPFNRFWKLCLNDYFPDNEKLSNIKKEDFEKRKGAVEDYKSALKSVSGEWTEIQRKVEQFELPSNYLYFWENHHESELEELTEKGSNDFEKLIDKLSNINQEHLSSAEDMQNFYEDMQNFYKEAKSLQADNLDFSEEPKDLDADFSKFDPNGINSEFKEENSSFSKLLTFCKKCGEFLDHSSKDFKKILNGGLEAEFFKDLEDRHKKYLYYRAWVSIGEGNESWPQEKDEKKIEDKAREIIYKFDIDKTMYSSVVRKRNQIYEEYQNNLELQKIRETLTGQIVKLKKIFSDVQFEGFDNFIIELKDVSGSSKDSSELKTLKNSLEKVTSQLSENRDDYHLEALAKDEFEESQIDLEGYRKLLEEVDVSDFKILEKDWRNSALKDIEKQLEICKNSEGSTGSLDETKGELKDLKEKVEGSLESYQSIKKNRSKIESLRKYEYDDKTIPKRITEIAEYLEEFQYLKLLNFDNGKVVFNPAQTPKNIREHYIPVNRVAKLEFEELEGEDWEELKDEESDLARGFFAEINENGSWPDYIRCKKDDSLIFKYIELDGGPAYVSISEITNSQYEKISGKEDSEDKPELPKTDVKFNDAQEFCKKIEADLPTVDQHEELGKHIYNEIKNLEGEAENPFPEVCNLINEQAGEKFEDASDLKEDLWKDKIIDSNTYNSFEVKEECFTTGGKGDKKPSSCEDRKPDRNGLYDVVGNAWEWAAGPSGEPYVCGFCLLTPRSVMEEKYSWSHKDEGKRIGFRAFINIPQN</sequence>
<dbReference type="InterPro" id="IPR011009">
    <property type="entry name" value="Kinase-like_dom_sf"/>
</dbReference>
<dbReference type="Pfam" id="PF03781">
    <property type="entry name" value="FGE-sulfatase"/>
    <property type="match status" value="1"/>
</dbReference>
<dbReference type="Gene3D" id="3.90.1580.10">
    <property type="entry name" value="paralog of FGE (formylglycine-generating enzyme)"/>
    <property type="match status" value="1"/>
</dbReference>
<dbReference type="InterPro" id="IPR042095">
    <property type="entry name" value="SUMF_sf"/>
</dbReference>
<dbReference type="KEGG" id="pbp:STSP1_01304"/>
<evidence type="ECO:0000256" key="1">
    <source>
        <dbReference type="SAM" id="Coils"/>
    </source>
</evidence>
<feature type="transmembrane region" description="Helical" evidence="2">
    <location>
        <begin position="247"/>
        <end position="264"/>
    </location>
</feature>
<keyword evidence="2" id="KW-0472">Membrane</keyword>
<evidence type="ECO:0000256" key="2">
    <source>
        <dbReference type="SAM" id="Phobius"/>
    </source>
</evidence>
<dbReference type="SUPFAM" id="SSF56112">
    <property type="entry name" value="Protein kinase-like (PK-like)"/>
    <property type="match status" value="1"/>
</dbReference>
<evidence type="ECO:0000259" key="3">
    <source>
        <dbReference type="Pfam" id="PF03781"/>
    </source>
</evidence>
<proteinExistence type="predicted"/>
<feature type="domain" description="Sulfatase-modifying factor enzyme-like" evidence="3">
    <location>
        <begin position="1154"/>
        <end position="1336"/>
    </location>
</feature>
<accession>A0A1W6LMC7</accession>
<dbReference type="Gene3D" id="1.10.510.10">
    <property type="entry name" value="Transferase(Phosphotransferase) domain 1"/>
    <property type="match status" value="1"/>
</dbReference>
<protein>
    <submittedName>
        <fullName evidence="4">Formylglycine-generating sulfatase enzyme</fullName>
    </submittedName>
</protein>
<dbReference type="Gene3D" id="3.30.200.20">
    <property type="entry name" value="Phosphorylase Kinase, domain 1"/>
    <property type="match status" value="1"/>
</dbReference>
<evidence type="ECO:0000313" key="4">
    <source>
        <dbReference type="EMBL" id="ARN56911.1"/>
    </source>
</evidence>
<reference evidence="5" key="1">
    <citation type="submission" date="2017-04" db="EMBL/GenBank/DDBJ databases">
        <title>Comparative genomics and description of representatives of a novel lineage of planctomycetes thriving in anoxic sediments.</title>
        <authorList>
            <person name="Spring S."/>
            <person name="Bunk B."/>
            <person name="Sproer C."/>
        </authorList>
    </citation>
    <scope>NUCLEOTIDE SEQUENCE [LARGE SCALE GENOMIC DNA]</scope>
    <source>
        <strain evidence="5">ST-PulAB-D4</strain>
    </source>
</reference>
<dbReference type="SUPFAM" id="SSF56436">
    <property type="entry name" value="C-type lectin-like"/>
    <property type="match status" value="1"/>
</dbReference>
<keyword evidence="2" id="KW-1133">Transmembrane helix</keyword>
<organism evidence="4 5">
    <name type="scientific">Sedimentisphaera salicampi</name>
    <dbReference type="NCBI Taxonomy" id="1941349"/>
    <lineage>
        <taxon>Bacteria</taxon>
        <taxon>Pseudomonadati</taxon>
        <taxon>Planctomycetota</taxon>
        <taxon>Phycisphaerae</taxon>
        <taxon>Sedimentisphaerales</taxon>
        <taxon>Sedimentisphaeraceae</taxon>
        <taxon>Sedimentisphaera</taxon>
    </lineage>
</organism>
<dbReference type="Proteomes" id="UP000193334">
    <property type="component" value="Chromosome"/>
</dbReference>
<keyword evidence="1" id="KW-0175">Coiled coil</keyword>
<evidence type="ECO:0000313" key="5">
    <source>
        <dbReference type="Proteomes" id="UP000193334"/>
    </source>
</evidence>
<dbReference type="InterPro" id="IPR016187">
    <property type="entry name" value="CTDL_fold"/>
</dbReference>
<name>A0A1W6LMC7_9BACT</name>
<feature type="coiled-coil region" evidence="1">
    <location>
        <begin position="1026"/>
        <end position="1053"/>
    </location>
</feature>
<feature type="coiled-coil region" evidence="1">
    <location>
        <begin position="345"/>
        <end position="372"/>
    </location>
</feature>
<keyword evidence="2" id="KW-0812">Transmembrane</keyword>
<dbReference type="EMBL" id="CP021023">
    <property type="protein sequence ID" value="ARN56911.1"/>
    <property type="molecule type" value="Genomic_DNA"/>
</dbReference>
<dbReference type="STRING" id="1941349.STSP1_01304"/>
<dbReference type="InterPro" id="IPR005532">
    <property type="entry name" value="SUMF_dom"/>
</dbReference>
<keyword evidence="5" id="KW-1185">Reference proteome</keyword>